<evidence type="ECO:0000313" key="1">
    <source>
        <dbReference type="EMBL" id="MDN4517802.1"/>
    </source>
</evidence>
<accession>A0ABT8HBZ9</accession>
<reference evidence="1" key="1">
    <citation type="submission" date="2023-07" db="EMBL/GenBank/DDBJ databases">
        <title>Degradation of tert-butanol by M. austroafricanum TBA100.</title>
        <authorList>
            <person name="Helbich S."/>
            <person name="Vainshtein Y."/>
        </authorList>
    </citation>
    <scope>NUCLEOTIDE SEQUENCE</scope>
    <source>
        <strain evidence="1">TBA100</strain>
    </source>
</reference>
<dbReference type="Gene3D" id="1.10.630.10">
    <property type="entry name" value="Cytochrome P450"/>
    <property type="match status" value="1"/>
</dbReference>
<keyword evidence="2" id="KW-1185">Reference proteome</keyword>
<dbReference type="EMBL" id="JAUHTC010000034">
    <property type="protein sequence ID" value="MDN4517802.1"/>
    <property type="molecule type" value="Genomic_DNA"/>
</dbReference>
<comment type="caution">
    <text evidence="1">The sequence shown here is derived from an EMBL/GenBank/DDBJ whole genome shotgun (WGS) entry which is preliminary data.</text>
</comment>
<evidence type="ECO:0000313" key="2">
    <source>
        <dbReference type="Proteomes" id="UP001172687"/>
    </source>
</evidence>
<dbReference type="Proteomes" id="UP001172687">
    <property type="component" value="Unassembled WGS sequence"/>
</dbReference>
<organism evidence="1 2">
    <name type="scientific">Mycolicibacterium austroafricanum</name>
    <name type="common">Mycobacterium austroafricanum</name>
    <dbReference type="NCBI Taxonomy" id="39687"/>
    <lineage>
        <taxon>Bacteria</taxon>
        <taxon>Bacillati</taxon>
        <taxon>Actinomycetota</taxon>
        <taxon>Actinomycetes</taxon>
        <taxon>Mycobacteriales</taxon>
        <taxon>Mycobacteriaceae</taxon>
        <taxon>Mycolicibacterium</taxon>
    </lineage>
</organism>
<proteinExistence type="predicted"/>
<dbReference type="InterPro" id="IPR036396">
    <property type="entry name" value="Cyt_P450_sf"/>
</dbReference>
<dbReference type="RefSeq" id="WP_036376037.1">
    <property type="nucleotide sequence ID" value="NZ_CP070380.1"/>
</dbReference>
<gene>
    <name evidence="1" type="ORF">QYF68_08145</name>
</gene>
<evidence type="ECO:0008006" key="3">
    <source>
        <dbReference type="Google" id="ProtNLM"/>
    </source>
</evidence>
<protein>
    <recommendedName>
        <fullName evidence="3">EF-hand domain-containing protein</fullName>
    </recommendedName>
</protein>
<sequence length="119" mass="13014">MNPQSQRLSEMFSARLSDTAHDEVAGIVLGPRLCSLCVALGAPVRDWWQISRWATRLGDPRVRDALGAYLDVLVADRCRVPGDDLISELIAHDVDGDGLGAEEIRTVLVDFVRACSQPV</sequence>
<dbReference type="SUPFAM" id="SSF48264">
    <property type="entry name" value="Cytochrome P450"/>
    <property type="match status" value="1"/>
</dbReference>
<name>A0ABT8HBZ9_MYCAO</name>